<protein>
    <submittedName>
        <fullName evidence="3">D-alanyl-D-alanine carboxypeptidase family protein</fullName>
    </submittedName>
</protein>
<name>A0ABW2AVM6_9MICO</name>
<feature type="chain" id="PRO_5047029502" evidence="1">
    <location>
        <begin position="31"/>
        <end position="335"/>
    </location>
</feature>
<dbReference type="GO" id="GO:0004180">
    <property type="term" value="F:carboxypeptidase activity"/>
    <property type="evidence" value="ECO:0007669"/>
    <property type="project" value="UniProtKB-KW"/>
</dbReference>
<keyword evidence="3" id="KW-0378">Hydrolase</keyword>
<evidence type="ECO:0000259" key="2">
    <source>
        <dbReference type="Pfam" id="PF02557"/>
    </source>
</evidence>
<keyword evidence="3" id="KW-0645">Protease</keyword>
<dbReference type="InterPro" id="IPR009045">
    <property type="entry name" value="Zn_M74/Hedgehog-like"/>
</dbReference>
<evidence type="ECO:0000313" key="3">
    <source>
        <dbReference type="EMBL" id="MFC6715107.1"/>
    </source>
</evidence>
<sequence>MSMSMKKVSTAPRRTKLALAVAAIAVSTTAAVPQAFSATPTAVSTTVVGARVLASVSSLNVRTGPGAAYTRVGALSGGSFVLGVVNNGWLKISSGPYAGRYTSAGYLTVVKPPATAAAGSTVTGWVALTGGIPANVHTAPGFKYTVGRTLASGTAITGKVVDADWIRLNGTGGYVNRGTIETLSANVTSVNGSLPAWALCPVNRAYNSPQPFDPGYTATTRRYLNCNAVRSLDALQSAYKAAFGHYASIDLAYRTYSEQQYWYTTLGPKYANAPGASNHGAGLAVDFQEWEGHTTEFDWGGAGSNWLRANGGKYGFTQPYAYGTDGESYHFNFAG</sequence>
<organism evidence="3 4">
    <name type="scientific">Branchiibius cervicis</name>
    <dbReference type="NCBI Taxonomy" id="908252"/>
    <lineage>
        <taxon>Bacteria</taxon>
        <taxon>Bacillati</taxon>
        <taxon>Actinomycetota</taxon>
        <taxon>Actinomycetes</taxon>
        <taxon>Micrococcales</taxon>
        <taxon>Dermacoccaceae</taxon>
        <taxon>Branchiibius</taxon>
    </lineage>
</organism>
<evidence type="ECO:0000313" key="4">
    <source>
        <dbReference type="Proteomes" id="UP001596356"/>
    </source>
</evidence>
<dbReference type="EMBL" id="JBHSWJ010000002">
    <property type="protein sequence ID" value="MFC6715107.1"/>
    <property type="molecule type" value="Genomic_DNA"/>
</dbReference>
<dbReference type="SUPFAM" id="SSF55166">
    <property type="entry name" value="Hedgehog/DD-peptidase"/>
    <property type="match status" value="1"/>
</dbReference>
<proteinExistence type="predicted"/>
<dbReference type="Gene3D" id="2.30.30.40">
    <property type="entry name" value="SH3 Domains"/>
    <property type="match status" value="1"/>
</dbReference>
<evidence type="ECO:0000256" key="1">
    <source>
        <dbReference type="SAM" id="SignalP"/>
    </source>
</evidence>
<dbReference type="RefSeq" id="WP_377823967.1">
    <property type="nucleotide sequence ID" value="NZ_JBHSWJ010000002.1"/>
</dbReference>
<dbReference type="CDD" id="cd14814">
    <property type="entry name" value="Peptidase_M15"/>
    <property type="match status" value="1"/>
</dbReference>
<comment type="caution">
    <text evidence="3">The sequence shown here is derived from an EMBL/GenBank/DDBJ whole genome shotgun (WGS) entry which is preliminary data.</text>
</comment>
<gene>
    <name evidence="3" type="ORF">ACFQBT_15350</name>
</gene>
<keyword evidence="4" id="KW-1185">Reference proteome</keyword>
<dbReference type="InterPro" id="IPR003709">
    <property type="entry name" value="VanY-like_core_dom"/>
</dbReference>
<accession>A0ABW2AVM6</accession>
<dbReference type="Pfam" id="PF02557">
    <property type="entry name" value="VanY"/>
    <property type="match status" value="1"/>
</dbReference>
<dbReference type="InterPro" id="IPR052179">
    <property type="entry name" value="DD-CPase-like"/>
</dbReference>
<keyword evidence="3" id="KW-0121">Carboxypeptidase</keyword>
<keyword evidence="1" id="KW-0732">Signal</keyword>
<feature type="domain" description="D-alanyl-D-alanine carboxypeptidase-like core" evidence="2">
    <location>
        <begin position="222"/>
        <end position="334"/>
    </location>
</feature>
<dbReference type="PANTHER" id="PTHR34385:SF1">
    <property type="entry name" value="PEPTIDOGLYCAN L-ALANYL-D-GLUTAMATE ENDOPEPTIDASE CWLK"/>
    <property type="match status" value="1"/>
</dbReference>
<feature type="signal peptide" evidence="1">
    <location>
        <begin position="1"/>
        <end position="30"/>
    </location>
</feature>
<dbReference type="PANTHER" id="PTHR34385">
    <property type="entry name" value="D-ALANYL-D-ALANINE CARBOXYPEPTIDASE"/>
    <property type="match status" value="1"/>
</dbReference>
<dbReference type="Gene3D" id="3.30.1380.10">
    <property type="match status" value="1"/>
</dbReference>
<dbReference type="Proteomes" id="UP001596356">
    <property type="component" value="Unassembled WGS sequence"/>
</dbReference>
<reference evidence="4" key="1">
    <citation type="journal article" date="2019" name="Int. J. Syst. Evol. Microbiol.">
        <title>The Global Catalogue of Microorganisms (GCM) 10K type strain sequencing project: providing services to taxonomists for standard genome sequencing and annotation.</title>
        <authorList>
            <consortium name="The Broad Institute Genomics Platform"/>
            <consortium name="The Broad Institute Genome Sequencing Center for Infectious Disease"/>
            <person name="Wu L."/>
            <person name="Ma J."/>
        </authorList>
    </citation>
    <scope>NUCLEOTIDE SEQUENCE [LARGE SCALE GENOMIC DNA]</scope>
    <source>
        <strain evidence="4">NBRC 106593</strain>
    </source>
</reference>